<dbReference type="AlphaFoldDB" id="A0A1V8M4K3"/>
<dbReference type="GO" id="GO:0009035">
    <property type="term" value="F:type I site-specific deoxyribonuclease activity"/>
    <property type="evidence" value="ECO:0007669"/>
    <property type="project" value="UniProtKB-EC"/>
</dbReference>
<dbReference type="EC" id="3.1.21.3" evidence="3"/>
<evidence type="ECO:0000256" key="5">
    <source>
        <dbReference type="ARBA" id="ARBA00022741"/>
    </source>
</evidence>
<comment type="similarity">
    <text evidence="2">Belongs to the HsdR family.</text>
</comment>
<evidence type="ECO:0000313" key="14">
    <source>
        <dbReference type="Proteomes" id="UP000191980"/>
    </source>
</evidence>
<organism evidence="13 14">
    <name type="scientific">Methyloprofundus sedimenti</name>
    <dbReference type="NCBI Taxonomy" id="1420851"/>
    <lineage>
        <taxon>Bacteria</taxon>
        <taxon>Pseudomonadati</taxon>
        <taxon>Pseudomonadota</taxon>
        <taxon>Gammaproteobacteria</taxon>
        <taxon>Methylococcales</taxon>
        <taxon>Methylococcaceae</taxon>
        <taxon>Methyloprofundus</taxon>
    </lineage>
</organism>
<evidence type="ECO:0000256" key="11">
    <source>
        <dbReference type="SAM" id="Coils"/>
    </source>
</evidence>
<comment type="caution">
    <text evidence="13">The sequence shown here is derived from an EMBL/GenBank/DDBJ whole genome shotgun (WGS) entry which is preliminary data.</text>
</comment>
<dbReference type="EMBL" id="LPUF01000001">
    <property type="protein sequence ID" value="OQK16474.1"/>
    <property type="molecule type" value="Genomic_DNA"/>
</dbReference>
<gene>
    <name evidence="13" type="ORF">AU255_00775</name>
</gene>
<dbReference type="PANTHER" id="PTHR30195:SF15">
    <property type="entry name" value="TYPE I RESTRICTION ENZYME HINDI ENDONUCLEASE SUBUNIT"/>
    <property type="match status" value="1"/>
</dbReference>
<evidence type="ECO:0000259" key="12">
    <source>
        <dbReference type="Pfam" id="PF04313"/>
    </source>
</evidence>
<feature type="domain" description="Restriction endonuclease type I HsdR N-terminal" evidence="12">
    <location>
        <begin position="5"/>
        <end position="220"/>
    </location>
</feature>
<keyword evidence="6" id="KW-0680">Restriction system</keyword>
<dbReference type="GO" id="GO:0009307">
    <property type="term" value="P:DNA restriction-modification system"/>
    <property type="evidence" value="ECO:0007669"/>
    <property type="project" value="UniProtKB-KW"/>
</dbReference>
<dbReference type="Proteomes" id="UP000191980">
    <property type="component" value="Unassembled WGS sequence"/>
</dbReference>
<keyword evidence="5" id="KW-0547">Nucleotide-binding</keyword>
<dbReference type="GO" id="GO:0003677">
    <property type="term" value="F:DNA binding"/>
    <property type="evidence" value="ECO:0007669"/>
    <property type="project" value="UniProtKB-KW"/>
</dbReference>
<evidence type="ECO:0000256" key="7">
    <source>
        <dbReference type="ARBA" id="ARBA00022759"/>
    </source>
</evidence>
<evidence type="ECO:0000256" key="3">
    <source>
        <dbReference type="ARBA" id="ARBA00012654"/>
    </source>
</evidence>
<evidence type="ECO:0000313" key="13">
    <source>
        <dbReference type="EMBL" id="OQK16474.1"/>
    </source>
</evidence>
<dbReference type="InterPro" id="IPR007409">
    <property type="entry name" value="Restrct_endonuc_type1_HsdR_N"/>
</dbReference>
<evidence type="ECO:0000256" key="9">
    <source>
        <dbReference type="ARBA" id="ARBA00022840"/>
    </source>
</evidence>
<dbReference type="InterPro" id="IPR051268">
    <property type="entry name" value="Type-I_R_enzyme_R_subunit"/>
</dbReference>
<keyword evidence="11" id="KW-0175">Coiled coil</keyword>
<keyword evidence="7" id="KW-0255">Endonuclease</keyword>
<evidence type="ECO:0000256" key="6">
    <source>
        <dbReference type="ARBA" id="ARBA00022747"/>
    </source>
</evidence>
<name>A0A1V8M4K3_9GAMM</name>
<keyword evidence="14" id="KW-1185">Reference proteome</keyword>
<evidence type="ECO:0000256" key="1">
    <source>
        <dbReference type="ARBA" id="ARBA00000851"/>
    </source>
</evidence>
<keyword evidence="8" id="KW-0378">Hydrolase</keyword>
<keyword evidence="10" id="KW-0238">DNA-binding</keyword>
<dbReference type="Gene3D" id="3.90.1570.50">
    <property type="match status" value="1"/>
</dbReference>
<dbReference type="PANTHER" id="PTHR30195">
    <property type="entry name" value="TYPE I SITE-SPECIFIC DEOXYRIBONUCLEASE PROTEIN SUBUNIT M AND R"/>
    <property type="match status" value="1"/>
</dbReference>
<dbReference type="GO" id="GO:0005524">
    <property type="term" value="F:ATP binding"/>
    <property type="evidence" value="ECO:0007669"/>
    <property type="project" value="UniProtKB-KW"/>
</dbReference>
<comment type="catalytic activity">
    <reaction evidence="1">
        <text>Endonucleolytic cleavage of DNA to give random double-stranded fragments with terminal 5'-phosphates, ATP is simultaneously hydrolyzed.</text>
        <dbReference type="EC" id="3.1.21.3"/>
    </reaction>
</comment>
<dbReference type="RefSeq" id="WP_080521100.1">
    <property type="nucleotide sequence ID" value="NZ_LPUF01000001.1"/>
</dbReference>
<feature type="coiled-coil region" evidence="11">
    <location>
        <begin position="252"/>
        <end position="280"/>
    </location>
</feature>
<dbReference type="CDD" id="cd22332">
    <property type="entry name" value="HsdR_N"/>
    <property type="match status" value="1"/>
</dbReference>
<accession>A0A1V8M4K3</accession>
<dbReference type="Pfam" id="PF04313">
    <property type="entry name" value="HSDR_N"/>
    <property type="match status" value="1"/>
</dbReference>
<proteinExistence type="inferred from homology"/>
<reference evidence="13 14" key="1">
    <citation type="submission" date="2015-12" db="EMBL/GenBank/DDBJ databases">
        <authorList>
            <person name="Shamseldin A."/>
            <person name="Moawad H."/>
            <person name="Abd El-Rahim W.M."/>
            <person name="Sadowsky M.J."/>
        </authorList>
    </citation>
    <scope>NUCLEOTIDE SEQUENCE [LARGE SCALE GENOMIC DNA]</scope>
    <source>
        <strain evidence="13 14">WF1</strain>
    </source>
</reference>
<evidence type="ECO:0000256" key="10">
    <source>
        <dbReference type="ARBA" id="ARBA00023125"/>
    </source>
</evidence>
<evidence type="ECO:0000256" key="2">
    <source>
        <dbReference type="ARBA" id="ARBA00008598"/>
    </source>
</evidence>
<dbReference type="STRING" id="1420851.AU255_00775"/>
<dbReference type="OrthoDB" id="9758243at2"/>
<keyword evidence="9" id="KW-0067">ATP-binding</keyword>
<keyword evidence="4" id="KW-0540">Nuclease</keyword>
<protein>
    <recommendedName>
        <fullName evidence="3">type I site-specific deoxyribonuclease</fullName>
        <ecNumber evidence="3">3.1.21.3</ecNumber>
    </recommendedName>
</protein>
<sequence length="344" mass="38926">MSYEYSEDGLVEAAAQEVLEDLGWIVEYAWAREGLSPVDDKLRKKGLLGRINKSEVLLVRYLLAALQELNPNLPATAYQQAVDLLNGTIADKHLAAINKEKYHYLVNGVPVSFQDEKGVLQKKLLQVINFAEPVKNDFRAVRQFEVVGKLYNRRPDIVGFVNGIPLVFFELKAHHTDLRHAFDDILCTYKADIPEILQCNGFIILSNGTDARVGTVTSPYKFFLEWKRINEDDAGLVSLDTLLRGTCDKTRLLDLFENLAKEEAEVKKVAKKTLESLKAEKLKIDRWRESEQVSSQVKVMISDALEYLPPEPYPDDELADMSLAVYQHVYSHYQGGGASSYDVI</sequence>
<evidence type="ECO:0000256" key="8">
    <source>
        <dbReference type="ARBA" id="ARBA00022801"/>
    </source>
</evidence>
<evidence type="ECO:0000256" key="4">
    <source>
        <dbReference type="ARBA" id="ARBA00022722"/>
    </source>
</evidence>